<dbReference type="HOGENOM" id="CLU_155659_2_0_5"/>
<proteinExistence type="predicted"/>
<evidence type="ECO:0000313" key="2">
    <source>
        <dbReference type="Proteomes" id="UP000008850"/>
    </source>
</evidence>
<dbReference type="AlphaFoldDB" id="G4R7N8"/>
<organism evidence="1 2">
    <name type="scientific">Pelagibacterium halotolerans (strain DSM 22347 / JCM 15775 / CGMCC 1.7692 / B2)</name>
    <dbReference type="NCBI Taxonomy" id="1082931"/>
    <lineage>
        <taxon>Bacteria</taxon>
        <taxon>Pseudomonadati</taxon>
        <taxon>Pseudomonadota</taxon>
        <taxon>Alphaproteobacteria</taxon>
        <taxon>Hyphomicrobiales</taxon>
        <taxon>Devosiaceae</taxon>
        <taxon>Pelagibacterium</taxon>
    </lineage>
</organism>
<dbReference type="STRING" id="1082931.KKY_3311"/>
<dbReference type="KEGG" id="phl:KKY_3311"/>
<name>G4R7N8_PELHB</name>
<sequence length="86" mass="9447">MTMDDAPAPAGDNPRYRLDPRTIEMLVCPVTKTRLTLSADGTELISIVARYAFPIRKGVPLLVIDAARRIDEEEAEALRTRPGPGN</sequence>
<dbReference type="eggNOG" id="COG2835">
    <property type="taxonomic scope" value="Bacteria"/>
</dbReference>
<dbReference type="RefSeq" id="WP_014132442.1">
    <property type="nucleotide sequence ID" value="NC_016078.1"/>
</dbReference>
<dbReference type="Pfam" id="PF03966">
    <property type="entry name" value="Trm112p"/>
    <property type="match status" value="1"/>
</dbReference>
<accession>G4R7N8</accession>
<keyword evidence="2" id="KW-1185">Reference proteome</keyword>
<dbReference type="PANTHER" id="PTHR33505">
    <property type="entry name" value="ZGC:162634"/>
    <property type="match status" value="1"/>
</dbReference>
<dbReference type="GO" id="GO:0005829">
    <property type="term" value="C:cytosol"/>
    <property type="evidence" value="ECO:0007669"/>
    <property type="project" value="TreeGrafter"/>
</dbReference>
<gene>
    <name evidence="1" type="ordered locus">KKY_3311</name>
</gene>
<dbReference type="Proteomes" id="UP000008850">
    <property type="component" value="Chromosome"/>
</dbReference>
<evidence type="ECO:0000313" key="1">
    <source>
        <dbReference type="EMBL" id="AEQ53298.1"/>
    </source>
</evidence>
<dbReference type="PANTHER" id="PTHR33505:SF4">
    <property type="entry name" value="PROTEIN PREY, MITOCHONDRIAL"/>
    <property type="match status" value="1"/>
</dbReference>
<dbReference type="Gene3D" id="2.20.25.10">
    <property type="match status" value="1"/>
</dbReference>
<reference evidence="1 2" key="1">
    <citation type="journal article" date="2012" name="J. Bacteriol.">
        <title>Complete genome sequence of Pelagibacterium halotolerans B2T.</title>
        <authorList>
            <person name="Huo Y.Y."/>
            <person name="Cheng H."/>
            <person name="Han X.F."/>
            <person name="Jiang X.W."/>
            <person name="Sun C."/>
            <person name="Zhang X.Q."/>
            <person name="Zhu X.F."/>
            <person name="Liu Y.F."/>
            <person name="Li P.F."/>
            <person name="Ni P.X."/>
            <person name="Wu M."/>
        </authorList>
    </citation>
    <scope>NUCLEOTIDE SEQUENCE [LARGE SCALE GENOMIC DNA]</scope>
    <source>
        <strain evidence="2">DSM 22347 / JCM 15775 / CGMCC 1.7692 / B2</strain>
    </source>
</reference>
<dbReference type="EMBL" id="CP003075">
    <property type="protein sequence ID" value="AEQ53298.1"/>
    <property type="molecule type" value="Genomic_DNA"/>
</dbReference>
<dbReference type="InterPro" id="IPR005651">
    <property type="entry name" value="Trm112-like"/>
</dbReference>
<protein>
    <submittedName>
        <fullName evidence="1">Uncharacterized protein</fullName>
    </submittedName>
</protein>
<dbReference type="SUPFAM" id="SSF158997">
    <property type="entry name" value="Trm112p-like"/>
    <property type="match status" value="1"/>
</dbReference>